<organism evidence="1 2">
    <name type="scientific">Candidatus Kerfeldbacteria bacterium RIFCSPHIGHO2_12_FULL_48_17</name>
    <dbReference type="NCBI Taxonomy" id="1798542"/>
    <lineage>
        <taxon>Bacteria</taxon>
        <taxon>Candidatus Kerfeldiibacteriota</taxon>
    </lineage>
</organism>
<evidence type="ECO:0000313" key="2">
    <source>
        <dbReference type="Proteomes" id="UP000176952"/>
    </source>
</evidence>
<dbReference type="Proteomes" id="UP000176952">
    <property type="component" value="Unassembled WGS sequence"/>
</dbReference>
<proteinExistence type="predicted"/>
<dbReference type="InterPro" id="IPR036412">
    <property type="entry name" value="HAD-like_sf"/>
</dbReference>
<sequence length="145" mass="16186">MKNPTLANKSIQAVCFDLLNVMIFDVPDERMVELAASVQRVGLKTYCYSNMSRAQMEALDKQHPFLHVFAQTFFADDIGPKNEAGYEALAQKTQPMPAANCLVIDDIEHNLTAARAAGFPTYHFFGNRASSQALEEFLIRQGIDL</sequence>
<evidence type="ECO:0008006" key="3">
    <source>
        <dbReference type="Google" id="ProtNLM"/>
    </source>
</evidence>
<dbReference type="EMBL" id="MHKD01000022">
    <property type="protein sequence ID" value="OGY83058.1"/>
    <property type="molecule type" value="Genomic_DNA"/>
</dbReference>
<protein>
    <recommendedName>
        <fullName evidence="3">FCP1 homology domain-containing protein</fullName>
    </recommendedName>
</protein>
<dbReference type="Gene3D" id="3.40.50.1000">
    <property type="entry name" value="HAD superfamily/HAD-like"/>
    <property type="match status" value="1"/>
</dbReference>
<accession>A0A1G2B1N0</accession>
<dbReference type="SUPFAM" id="SSF56784">
    <property type="entry name" value="HAD-like"/>
    <property type="match status" value="1"/>
</dbReference>
<dbReference type="AlphaFoldDB" id="A0A1G2B1N0"/>
<gene>
    <name evidence="1" type="ORF">A3F54_04490</name>
</gene>
<evidence type="ECO:0000313" key="1">
    <source>
        <dbReference type="EMBL" id="OGY83058.1"/>
    </source>
</evidence>
<dbReference type="InterPro" id="IPR023214">
    <property type="entry name" value="HAD_sf"/>
</dbReference>
<dbReference type="STRING" id="1798542.A3F54_04490"/>
<reference evidence="1 2" key="1">
    <citation type="journal article" date="2016" name="Nat. Commun.">
        <title>Thousands of microbial genomes shed light on interconnected biogeochemical processes in an aquifer system.</title>
        <authorList>
            <person name="Anantharaman K."/>
            <person name="Brown C.T."/>
            <person name="Hug L.A."/>
            <person name="Sharon I."/>
            <person name="Castelle C.J."/>
            <person name="Probst A.J."/>
            <person name="Thomas B.C."/>
            <person name="Singh A."/>
            <person name="Wilkins M.J."/>
            <person name="Karaoz U."/>
            <person name="Brodie E.L."/>
            <person name="Williams K.H."/>
            <person name="Hubbard S.S."/>
            <person name="Banfield J.F."/>
        </authorList>
    </citation>
    <scope>NUCLEOTIDE SEQUENCE [LARGE SCALE GENOMIC DNA]</scope>
</reference>
<name>A0A1G2B1N0_9BACT</name>
<comment type="caution">
    <text evidence="1">The sequence shown here is derived from an EMBL/GenBank/DDBJ whole genome shotgun (WGS) entry which is preliminary data.</text>
</comment>